<feature type="non-terminal residue" evidence="1">
    <location>
        <position position="134"/>
    </location>
</feature>
<evidence type="ECO:0000313" key="2">
    <source>
        <dbReference type="Proteomes" id="UP000789920"/>
    </source>
</evidence>
<evidence type="ECO:0000313" key="1">
    <source>
        <dbReference type="EMBL" id="CAG8846669.1"/>
    </source>
</evidence>
<sequence length="134" mass="15127">AVVQLLLDKKKALKNIPHEQFTAARGKSNPYEKVGHSIFMNRSASKLACLDALVNFTGVKRYDPVKDLVFWFTDLCGGPGGFSEYILWRKHSYGEKVYGWGITLTGDQNYDLNRFIADAKVRECFKPSYGADGR</sequence>
<gene>
    <name evidence="1" type="ORF">RPERSI_LOCUS34263</name>
</gene>
<protein>
    <submittedName>
        <fullName evidence="1">18631_t:CDS:1</fullName>
    </submittedName>
</protein>
<dbReference type="EMBL" id="CAJVQC010152321">
    <property type="protein sequence ID" value="CAG8846669.1"/>
    <property type="molecule type" value="Genomic_DNA"/>
</dbReference>
<feature type="non-terminal residue" evidence="1">
    <location>
        <position position="1"/>
    </location>
</feature>
<reference evidence="1" key="1">
    <citation type="submission" date="2021-06" db="EMBL/GenBank/DDBJ databases">
        <authorList>
            <person name="Kallberg Y."/>
            <person name="Tangrot J."/>
            <person name="Rosling A."/>
        </authorList>
    </citation>
    <scope>NUCLEOTIDE SEQUENCE</scope>
    <source>
        <strain evidence="1">MA461A</strain>
    </source>
</reference>
<keyword evidence="2" id="KW-1185">Reference proteome</keyword>
<dbReference type="Proteomes" id="UP000789920">
    <property type="component" value="Unassembled WGS sequence"/>
</dbReference>
<comment type="caution">
    <text evidence="1">The sequence shown here is derived from an EMBL/GenBank/DDBJ whole genome shotgun (WGS) entry which is preliminary data.</text>
</comment>
<proteinExistence type="predicted"/>
<name>A0ACA9SSM4_9GLOM</name>
<organism evidence="1 2">
    <name type="scientific">Racocetra persica</name>
    <dbReference type="NCBI Taxonomy" id="160502"/>
    <lineage>
        <taxon>Eukaryota</taxon>
        <taxon>Fungi</taxon>
        <taxon>Fungi incertae sedis</taxon>
        <taxon>Mucoromycota</taxon>
        <taxon>Glomeromycotina</taxon>
        <taxon>Glomeromycetes</taxon>
        <taxon>Diversisporales</taxon>
        <taxon>Gigasporaceae</taxon>
        <taxon>Racocetra</taxon>
    </lineage>
</organism>
<accession>A0ACA9SSM4</accession>